<dbReference type="EMBL" id="CAJVPT010026372">
    <property type="protein sequence ID" value="CAG8679091.1"/>
    <property type="molecule type" value="Genomic_DNA"/>
</dbReference>
<proteinExistence type="predicted"/>
<sequence>MRAAQSAHKFTGRNIFRPGDTADSTSPKRGQKPELYKYYGSVGLGATTSQAIPKSQSSKRHKYGSALQGDLTLEERRRRDSHQQNPSMSIPNFPSSSCSTTGSSQDEAPVPPQPHKKRQRIKSEGPRPSWRMGDSQATETQSQVSIARLGPVESKEERGRKKEKKGFLDRIRSRSISLTESFIQAIQYPGYLLKDKQERRQSKQQLPSSNGANSSDILATSATGHLFTYTPSNSTTTTTGITASPVSSSSHQQHYPPNHHGHGSSNHGHNQSHRRLNEFSDEDAVQREEYRASPMTKAKEIVLAQWEDREEYEASPMTKAKEIVLSQWEDVDLPRRQGGVPHAEIMISQIRSNPYPPISIPFAKEGPRRR</sequence>
<reference evidence="1" key="1">
    <citation type="submission" date="2021-06" db="EMBL/GenBank/DDBJ databases">
        <authorList>
            <person name="Kallberg Y."/>
            <person name="Tangrot J."/>
            <person name="Rosling A."/>
        </authorList>
    </citation>
    <scope>NUCLEOTIDE SEQUENCE</scope>
    <source>
        <strain evidence="1">CL356</strain>
    </source>
</reference>
<dbReference type="Proteomes" id="UP000789525">
    <property type="component" value="Unassembled WGS sequence"/>
</dbReference>
<keyword evidence="2" id="KW-1185">Reference proteome</keyword>
<gene>
    <name evidence="1" type="ORF">ACOLOM_LOCUS9256</name>
</gene>
<evidence type="ECO:0000313" key="1">
    <source>
        <dbReference type="EMBL" id="CAG8679091.1"/>
    </source>
</evidence>
<comment type="caution">
    <text evidence="1">The sequence shown here is derived from an EMBL/GenBank/DDBJ whole genome shotgun (WGS) entry which is preliminary data.</text>
</comment>
<evidence type="ECO:0000313" key="2">
    <source>
        <dbReference type="Proteomes" id="UP000789525"/>
    </source>
</evidence>
<protein>
    <submittedName>
        <fullName evidence="1">2834_t:CDS:1</fullName>
    </submittedName>
</protein>
<organism evidence="1 2">
    <name type="scientific">Acaulospora colombiana</name>
    <dbReference type="NCBI Taxonomy" id="27376"/>
    <lineage>
        <taxon>Eukaryota</taxon>
        <taxon>Fungi</taxon>
        <taxon>Fungi incertae sedis</taxon>
        <taxon>Mucoromycota</taxon>
        <taxon>Glomeromycotina</taxon>
        <taxon>Glomeromycetes</taxon>
        <taxon>Diversisporales</taxon>
        <taxon>Acaulosporaceae</taxon>
        <taxon>Acaulospora</taxon>
    </lineage>
</organism>
<accession>A0ACA9NYP4</accession>
<name>A0ACA9NYP4_9GLOM</name>